<reference evidence="3" key="1">
    <citation type="submission" date="2015-05" db="UniProtKB">
        <authorList>
            <consortium name="EnsemblMetazoa"/>
        </authorList>
    </citation>
    <scope>IDENTIFICATION</scope>
</reference>
<dbReference type="InterPro" id="IPR017853">
    <property type="entry name" value="GH"/>
</dbReference>
<evidence type="ECO:0000313" key="4">
    <source>
        <dbReference type="Proteomes" id="UP000015103"/>
    </source>
</evidence>
<keyword evidence="4" id="KW-1185">Reference proteome</keyword>
<comment type="similarity">
    <text evidence="1">Belongs to the glycosyl hydrolase 35 family.</text>
</comment>
<dbReference type="AlphaFoldDB" id="T1I5G8"/>
<dbReference type="Gene3D" id="3.20.20.80">
    <property type="entry name" value="Glycosidases"/>
    <property type="match status" value="1"/>
</dbReference>
<dbReference type="PRINTS" id="PR00742">
    <property type="entry name" value="GLHYDRLASE35"/>
</dbReference>
<dbReference type="EMBL" id="ACPB03003542">
    <property type="status" value="NOT_ANNOTATED_CDS"/>
    <property type="molecule type" value="Genomic_DNA"/>
</dbReference>
<dbReference type="EMBL" id="ACPB03003541">
    <property type="status" value="NOT_ANNOTATED_CDS"/>
    <property type="molecule type" value="Genomic_DNA"/>
</dbReference>
<dbReference type="HOGENOM" id="CLU_1112496_0_0_1"/>
<dbReference type="InterPro" id="IPR031330">
    <property type="entry name" value="Gly_Hdrlase_35_cat"/>
</dbReference>
<dbReference type="InParanoid" id="T1I5G8"/>
<dbReference type="GO" id="GO:0004553">
    <property type="term" value="F:hydrolase activity, hydrolyzing O-glycosyl compounds"/>
    <property type="evidence" value="ECO:0007669"/>
    <property type="project" value="InterPro"/>
</dbReference>
<proteinExistence type="inferred from homology"/>
<dbReference type="Proteomes" id="UP000015103">
    <property type="component" value="Unassembled WGS sequence"/>
</dbReference>
<dbReference type="EMBL" id="ACPB03003543">
    <property type="status" value="NOT_ANNOTATED_CDS"/>
    <property type="molecule type" value="Genomic_DNA"/>
</dbReference>
<dbReference type="eggNOG" id="KOG0496">
    <property type="taxonomic scope" value="Eukaryota"/>
</dbReference>
<dbReference type="Pfam" id="PF01301">
    <property type="entry name" value="Glyco_hydro_35"/>
    <property type="match status" value="1"/>
</dbReference>
<evidence type="ECO:0000259" key="2">
    <source>
        <dbReference type="Pfam" id="PF01301"/>
    </source>
</evidence>
<feature type="domain" description="Glycoside hydrolase 35 catalytic" evidence="2">
    <location>
        <begin position="89"/>
        <end position="203"/>
    </location>
</feature>
<dbReference type="GO" id="GO:0005975">
    <property type="term" value="P:carbohydrate metabolic process"/>
    <property type="evidence" value="ECO:0007669"/>
    <property type="project" value="InterPro"/>
</dbReference>
<dbReference type="PANTHER" id="PTHR23421">
    <property type="entry name" value="BETA-GALACTOSIDASE RELATED"/>
    <property type="match status" value="1"/>
</dbReference>
<evidence type="ECO:0000256" key="1">
    <source>
        <dbReference type="ARBA" id="ARBA00009809"/>
    </source>
</evidence>
<dbReference type="EnsemblMetazoa" id="RPRC011537-RA">
    <property type="protein sequence ID" value="RPRC011537-PA"/>
    <property type="gene ID" value="RPRC011537"/>
</dbReference>
<sequence length="250" mass="29010">MPSFPEAEAISKSPSITRRECLSTVSKEPPSSSSGFDSDIFGSTLDFYQSFTGGKSVHCTEKYIRPEFSLKRIFLTEKREFIIDYDTNEFMMDGEPFTYASGELHYFRVPQPYWRDRMRKYRYAGLNAISTYIEWSLHEPSPNRFVFDGEANITEFIKIAQEEDLYVIVRPGPYICAERDFGGYPAWLLSINPKMKLRTSDPYAFMPLSNPEYSRDECGSFLYYPLKYRRKSDDENSSLLVADSSSYDSE</sequence>
<protein>
    <submittedName>
        <fullName evidence="3">Glyco_hydro_35 domain-containing protein</fullName>
    </submittedName>
</protein>
<accession>T1I5G8</accession>
<dbReference type="STRING" id="13249.T1I5G8"/>
<dbReference type="InterPro" id="IPR001944">
    <property type="entry name" value="Glycoside_Hdrlase_35"/>
</dbReference>
<dbReference type="VEuPathDB" id="VectorBase:RPRC011537"/>
<evidence type="ECO:0000313" key="3">
    <source>
        <dbReference type="EnsemblMetazoa" id="RPRC011537-PA"/>
    </source>
</evidence>
<dbReference type="SUPFAM" id="SSF51445">
    <property type="entry name" value="(Trans)glycosidases"/>
    <property type="match status" value="1"/>
</dbReference>
<organism evidence="3 4">
    <name type="scientific">Rhodnius prolixus</name>
    <name type="common">Triatomid bug</name>
    <dbReference type="NCBI Taxonomy" id="13249"/>
    <lineage>
        <taxon>Eukaryota</taxon>
        <taxon>Metazoa</taxon>
        <taxon>Ecdysozoa</taxon>
        <taxon>Arthropoda</taxon>
        <taxon>Hexapoda</taxon>
        <taxon>Insecta</taxon>
        <taxon>Pterygota</taxon>
        <taxon>Neoptera</taxon>
        <taxon>Paraneoptera</taxon>
        <taxon>Hemiptera</taxon>
        <taxon>Heteroptera</taxon>
        <taxon>Panheteroptera</taxon>
        <taxon>Cimicomorpha</taxon>
        <taxon>Reduviidae</taxon>
        <taxon>Triatominae</taxon>
        <taxon>Rhodnius</taxon>
    </lineage>
</organism>
<name>T1I5G8_RHOPR</name>